<sequence>MEQHCALRLWITEYAWGHNMIDVFQDEDWGILSLDESWRVRVVSAQVYAIVKSRQTHHYERVLAFLEHIHTLLPALVPAIKHMKIVFGLKTMNHLEKQYGDHYAHKIEERLLHYLRELDKTLPKCTYIDKIMKKSSPLKEWEKALLDLITNNSATRTTRLKTLLHSDVSCCFSHLGTRTTSCMFPESCACVGTSKETPNPVAEKSTEVECAITDTIMVDIDGPKMEQALNQQTDQRDKTTYKCATKTDNIEESSPKNSSVSISPHFCSKHQRWVRNILCECPGECSEEPPEISPLLFTSSSSSSDLTPSNLTTLPQHQLSPSTSNQTVENHAPEPEDLGPQTNPSPPAVIKGRFLKVVIVPCMNTTPRMSIEECLKVTKGRSQARQCDDIEEHDVYFYDVNALYSDSSSEESDSDTDASDSHSNVNCEQPIMPEVRRPLFALLKVRSRVQSSVRVR</sequence>
<evidence type="ECO:0008006" key="4">
    <source>
        <dbReference type="Google" id="ProtNLM"/>
    </source>
</evidence>
<evidence type="ECO:0000313" key="2">
    <source>
        <dbReference type="EMBL" id="KAK7892093.1"/>
    </source>
</evidence>
<gene>
    <name evidence="2" type="ORF">WMY93_024056</name>
</gene>
<proteinExistence type="predicted"/>
<protein>
    <recommendedName>
        <fullName evidence="4">TERF1-interacting nuclear factor 2 N-terminal domain-containing protein</fullName>
    </recommendedName>
</protein>
<feature type="compositionally biased region" description="Polar residues" evidence="1">
    <location>
        <begin position="316"/>
        <end position="329"/>
    </location>
</feature>
<dbReference type="EMBL" id="JBBPFD010000017">
    <property type="protein sequence ID" value="KAK7892093.1"/>
    <property type="molecule type" value="Genomic_DNA"/>
</dbReference>
<keyword evidence="3" id="KW-1185">Reference proteome</keyword>
<dbReference type="Proteomes" id="UP001460270">
    <property type="component" value="Unassembled WGS sequence"/>
</dbReference>
<reference evidence="3" key="1">
    <citation type="submission" date="2024-04" db="EMBL/GenBank/DDBJ databases">
        <title>Salinicola lusitanus LLJ914,a marine bacterium isolated from the Okinawa Trough.</title>
        <authorList>
            <person name="Li J."/>
        </authorList>
    </citation>
    <scope>NUCLEOTIDE SEQUENCE [LARGE SCALE GENOMIC DNA]</scope>
</reference>
<dbReference type="AlphaFoldDB" id="A0AAW0N5Z1"/>
<feature type="region of interest" description="Disordered" evidence="1">
    <location>
        <begin position="290"/>
        <end position="347"/>
    </location>
</feature>
<organism evidence="2 3">
    <name type="scientific">Mugilogobius chulae</name>
    <name type="common">yellowstripe goby</name>
    <dbReference type="NCBI Taxonomy" id="88201"/>
    <lineage>
        <taxon>Eukaryota</taxon>
        <taxon>Metazoa</taxon>
        <taxon>Chordata</taxon>
        <taxon>Craniata</taxon>
        <taxon>Vertebrata</taxon>
        <taxon>Euteleostomi</taxon>
        <taxon>Actinopterygii</taxon>
        <taxon>Neopterygii</taxon>
        <taxon>Teleostei</taxon>
        <taxon>Neoteleostei</taxon>
        <taxon>Acanthomorphata</taxon>
        <taxon>Gobiaria</taxon>
        <taxon>Gobiiformes</taxon>
        <taxon>Gobioidei</taxon>
        <taxon>Gobiidae</taxon>
        <taxon>Gobionellinae</taxon>
        <taxon>Mugilogobius</taxon>
    </lineage>
</organism>
<feature type="region of interest" description="Disordered" evidence="1">
    <location>
        <begin position="406"/>
        <end position="430"/>
    </location>
</feature>
<evidence type="ECO:0000313" key="3">
    <source>
        <dbReference type="Proteomes" id="UP001460270"/>
    </source>
</evidence>
<evidence type="ECO:0000256" key="1">
    <source>
        <dbReference type="SAM" id="MobiDB-lite"/>
    </source>
</evidence>
<name>A0AAW0N5Z1_9GOBI</name>
<feature type="compositionally biased region" description="Low complexity" evidence="1">
    <location>
        <begin position="293"/>
        <end position="315"/>
    </location>
</feature>
<feature type="compositionally biased region" description="Acidic residues" evidence="1">
    <location>
        <begin position="408"/>
        <end position="418"/>
    </location>
</feature>
<accession>A0AAW0N5Z1</accession>
<comment type="caution">
    <text evidence="2">The sequence shown here is derived from an EMBL/GenBank/DDBJ whole genome shotgun (WGS) entry which is preliminary data.</text>
</comment>